<reference evidence="4 5" key="1">
    <citation type="submission" date="2021-01" db="EMBL/GenBank/DDBJ databases">
        <title>Belnapia mucosa sp. nov. and Belnapia arida sp. nov., isolated from the Tabernas Desert (Almeria, Spain).</title>
        <authorList>
            <person name="Molina-Menor E."/>
            <person name="Vidal-Verdu A."/>
            <person name="Calonge A."/>
            <person name="Satari L."/>
            <person name="Pereto Magraner J."/>
            <person name="Porcar Miralles M."/>
        </authorList>
    </citation>
    <scope>NUCLEOTIDE SEQUENCE [LARGE SCALE GENOMIC DNA]</scope>
    <source>
        <strain evidence="4 5">T6</strain>
    </source>
</reference>
<dbReference type="Gene3D" id="1.10.12.10">
    <property type="entry name" value="Lyase 2-enoyl-coa Hydratase, Chain A, domain 2"/>
    <property type="match status" value="1"/>
</dbReference>
<comment type="caution">
    <text evidence="4">The sequence shown here is derived from an EMBL/GenBank/DDBJ whole genome shotgun (WGS) entry which is preliminary data.</text>
</comment>
<dbReference type="InterPro" id="IPR001753">
    <property type="entry name" value="Enoyl-CoA_hydra/iso"/>
</dbReference>
<dbReference type="InterPro" id="IPR029045">
    <property type="entry name" value="ClpP/crotonase-like_dom_sf"/>
</dbReference>
<feature type="region of interest" description="Disordered" evidence="3">
    <location>
        <begin position="62"/>
        <end position="83"/>
    </location>
</feature>
<proteinExistence type="inferred from homology"/>
<dbReference type="InterPro" id="IPR018376">
    <property type="entry name" value="Enoyl-CoA_hyd/isom_CS"/>
</dbReference>
<organism evidence="4 5">
    <name type="scientific">Belnapia mucosa</name>
    <dbReference type="NCBI Taxonomy" id="2804532"/>
    <lineage>
        <taxon>Bacteria</taxon>
        <taxon>Pseudomonadati</taxon>
        <taxon>Pseudomonadota</taxon>
        <taxon>Alphaproteobacteria</taxon>
        <taxon>Acetobacterales</taxon>
        <taxon>Roseomonadaceae</taxon>
        <taxon>Belnapia</taxon>
    </lineage>
</organism>
<evidence type="ECO:0000313" key="5">
    <source>
        <dbReference type="Proteomes" id="UP000606490"/>
    </source>
</evidence>
<gene>
    <name evidence="4" type="ORF">JMJ55_15070</name>
</gene>
<accession>A0ABS1V4P9</accession>
<dbReference type="Pfam" id="PF00378">
    <property type="entry name" value="ECH_1"/>
    <property type="match status" value="1"/>
</dbReference>
<sequence length="262" mass="28362">MELLQERAEGVLWLTMNRPEVLNALGGNMMWDLLTALTEAATDPEIGCVVLTGAGRGFSAGGDMKARATGAKPPPATPEAGADELRSRMECSRLLHEMPKPTIAMVNGVAAGAGMSLALACDMRVAGTSARMTTAFANMGFSGDFGGHYFLAKLVGPAKARELYFTSAKLDSTQMERLGLVNRLVPDEQLRAETEALARQLGQGPRVAWRYMKRNMKVAEEGTLAEALDAEAIGMMRTRETADHQEALRAFMEKRPPRFQGK</sequence>
<dbReference type="PANTHER" id="PTHR43459">
    <property type="entry name" value="ENOYL-COA HYDRATASE"/>
    <property type="match status" value="1"/>
</dbReference>
<comment type="similarity">
    <text evidence="1 2">Belongs to the enoyl-CoA hydratase/isomerase family.</text>
</comment>
<evidence type="ECO:0000256" key="3">
    <source>
        <dbReference type="SAM" id="MobiDB-lite"/>
    </source>
</evidence>
<dbReference type="CDD" id="cd06558">
    <property type="entry name" value="crotonase-like"/>
    <property type="match status" value="1"/>
</dbReference>
<keyword evidence="5" id="KW-1185">Reference proteome</keyword>
<evidence type="ECO:0000256" key="1">
    <source>
        <dbReference type="ARBA" id="ARBA00005254"/>
    </source>
</evidence>
<evidence type="ECO:0000313" key="4">
    <source>
        <dbReference type="EMBL" id="MBL6456655.1"/>
    </source>
</evidence>
<name>A0ABS1V4P9_9PROT</name>
<evidence type="ECO:0000256" key="2">
    <source>
        <dbReference type="RuleBase" id="RU003707"/>
    </source>
</evidence>
<dbReference type="EMBL" id="JAEUXJ010000005">
    <property type="protein sequence ID" value="MBL6456655.1"/>
    <property type="molecule type" value="Genomic_DNA"/>
</dbReference>
<dbReference type="PANTHER" id="PTHR43459:SF1">
    <property type="entry name" value="EG:BACN32G11.4 PROTEIN"/>
    <property type="match status" value="1"/>
</dbReference>
<dbReference type="PROSITE" id="PS00166">
    <property type="entry name" value="ENOYL_COA_HYDRATASE"/>
    <property type="match status" value="1"/>
</dbReference>
<protein>
    <submittedName>
        <fullName evidence="4">Enoyl-CoA hydratase</fullName>
    </submittedName>
</protein>
<dbReference type="RefSeq" id="WP_202826373.1">
    <property type="nucleotide sequence ID" value="NZ_JAEUXJ010000005.1"/>
</dbReference>
<dbReference type="Gene3D" id="3.90.226.10">
    <property type="entry name" value="2-enoyl-CoA Hydratase, Chain A, domain 1"/>
    <property type="match status" value="1"/>
</dbReference>
<dbReference type="InterPro" id="IPR014748">
    <property type="entry name" value="Enoyl-CoA_hydra_C"/>
</dbReference>
<dbReference type="SUPFAM" id="SSF52096">
    <property type="entry name" value="ClpP/crotonase"/>
    <property type="match status" value="1"/>
</dbReference>
<dbReference type="Proteomes" id="UP000606490">
    <property type="component" value="Unassembled WGS sequence"/>
</dbReference>